<dbReference type="InterPro" id="IPR002104">
    <property type="entry name" value="Integrase_catalytic"/>
</dbReference>
<dbReference type="Gene3D" id="1.10.150.130">
    <property type="match status" value="1"/>
</dbReference>
<keyword evidence="1" id="KW-0229">DNA integration</keyword>
<dbReference type="EMBL" id="LS483487">
    <property type="protein sequence ID" value="SQJ13679.1"/>
    <property type="molecule type" value="Genomic_DNA"/>
</dbReference>
<proteinExistence type="predicted"/>
<name>A0AAX2JE46_9FUSO</name>
<dbReference type="SUPFAM" id="SSF56349">
    <property type="entry name" value="DNA breaking-rejoining enzymes"/>
    <property type="match status" value="1"/>
</dbReference>
<dbReference type="InterPro" id="IPR013762">
    <property type="entry name" value="Integrase-like_cat_sf"/>
</dbReference>
<evidence type="ECO:0000256" key="3">
    <source>
        <dbReference type="ARBA" id="ARBA00023172"/>
    </source>
</evidence>
<dbReference type="GeneID" id="78454158"/>
<dbReference type="GO" id="GO:0003677">
    <property type="term" value="F:DNA binding"/>
    <property type="evidence" value="ECO:0007669"/>
    <property type="project" value="UniProtKB-UniRule"/>
</dbReference>
<dbReference type="Proteomes" id="UP000249008">
    <property type="component" value="Chromosome 1"/>
</dbReference>
<gene>
    <name evidence="7" type="primary">xerC_3</name>
    <name evidence="7" type="ORF">NCTC12112_02890</name>
</gene>
<dbReference type="PROSITE" id="PS51898">
    <property type="entry name" value="TYR_RECOMBINASE"/>
    <property type="match status" value="1"/>
</dbReference>
<dbReference type="RefSeq" id="WP_005979577.1">
    <property type="nucleotide sequence ID" value="NZ_CABKNW010000004.1"/>
</dbReference>
<sequence length="261" mass="30810">MDFVKEFLETSKENGKITDTTHEMYQRDLKDFKEFLGEKEWLDVSNEDILKYIEELKKKYSDRSIYRKVSSLKSFYRYLLQKRIIDFMPMGEIELPKLQKAPVRILELQELNRVLEQCGDTFEGKRDSLVIRLLCETGLKINDILEIEKDTLETYEYKNITATRGKRIYSEPISEKLGSDLKNYIEMLGNTEEKRVFGQLSRQGFRARFISYGKKAGIKQEISPSMIKRISIEIKDKIENDDVSFIEKMREVYMKIGIGDD</sequence>
<dbReference type="InterPro" id="IPR004107">
    <property type="entry name" value="Integrase_SAM-like_N"/>
</dbReference>
<protein>
    <submittedName>
        <fullName evidence="7">Tyrosine recombinase XerC</fullName>
    </submittedName>
</protein>
<keyword evidence="2 4" id="KW-0238">DNA-binding</keyword>
<dbReference type="InterPro" id="IPR010998">
    <property type="entry name" value="Integrase_recombinase_N"/>
</dbReference>
<dbReference type="AlphaFoldDB" id="A0AAX2JE46"/>
<dbReference type="GO" id="GO:0006310">
    <property type="term" value="P:DNA recombination"/>
    <property type="evidence" value="ECO:0007669"/>
    <property type="project" value="UniProtKB-KW"/>
</dbReference>
<dbReference type="InterPro" id="IPR011010">
    <property type="entry name" value="DNA_brk_join_enz"/>
</dbReference>
<keyword evidence="3" id="KW-0233">DNA recombination</keyword>
<dbReference type="Pfam" id="PF02899">
    <property type="entry name" value="Phage_int_SAM_1"/>
    <property type="match status" value="1"/>
</dbReference>
<evidence type="ECO:0000256" key="1">
    <source>
        <dbReference type="ARBA" id="ARBA00022908"/>
    </source>
</evidence>
<accession>A0AAX2JE46</accession>
<evidence type="ECO:0000259" key="6">
    <source>
        <dbReference type="PROSITE" id="PS51900"/>
    </source>
</evidence>
<feature type="domain" description="Tyr recombinase" evidence="5">
    <location>
        <begin position="101"/>
        <end position="261"/>
    </location>
</feature>
<dbReference type="PANTHER" id="PTHR30349">
    <property type="entry name" value="PHAGE INTEGRASE-RELATED"/>
    <property type="match status" value="1"/>
</dbReference>
<evidence type="ECO:0000313" key="8">
    <source>
        <dbReference type="Proteomes" id="UP000249008"/>
    </source>
</evidence>
<dbReference type="KEGG" id="ful:C4N20_05020"/>
<reference evidence="7 8" key="1">
    <citation type="submission" date="2018-06" db="EMBL/GenBank/DDBJ databases">
        <authorList>
            <consortium name="Pathogen Informatics"/>
            <person name="Doyle S."/>
        </authorList>
    </citation>
    <scope>NUCLEOTIDE SEQUENCE [LARGE SCALE GENOMIC DNA]</scope>
    <source>
        <strain evidence="7 8">NCTC12112</strain>
    </source>
</reference>
<evidence type="ECO:0000256" key="2">
    <source>
        <dbReference type="ARBA" id="ARBA00023125"/>
    </source>
</evidence>
<dbReference type="InterPro" id="IPR050090">
    <property type="entry name" value="Tyrosine_recombinase_XerCD"/>
</dbReference>
<organism evidence="7 8">
    <name type="scientific">Fusobacterium ulcerans</name>
    <dbReference type="NCBI Taxonomy" id="861"/>
    <lineage>
        <taxon>Bacteria</taxon>
        <taxon>Fusobacteriati</taxon>
        <taxon>Fusobacteriota</taxon>
        <taxon>Fusobacteriia</taxon>
        <taxon>Fusobacteriales</taxon>
        <taxon>Fusobacteriaceae</taxon>
        <taxon>Fusobacterium</taxon>
    </lineage>
</organism>
<evidence type="ECO:0000259" key="5">
    <source>
        <dbReference type="PROSITE" id="PS51898"/>
    </source>
</evidence>
<dbReference type="PANTHER" id="PTHR30349:SF81">
    <property type="entry name" value="TYROSINE RECOMBINASE XERC"/>
    <property type="match status" value="1"/>
</dbReference>
<dbReference type="GO" id="GO:0015074">
    <property type="term" value="P:DNA integration"/>
    <property type="evidence" value="ECO:0007669"/>
    <property type="project" value="UniProtKB-KW"/>
</dbReference>
<dbReference type="Pfam" id="PF00589">
    <property type="entry name" value="Phage_integrase"/>
    <property type="match status" value="1"/>
</dbReference>
<dbReference type="Gene3D" id="1.10.443.10">
    <property type="entry name" value="Intergrase catalytic core"/>
    <property type="match status" value="1"/>
</dbReference>
<evidence type="ECO:0000313" key="7">
    <source>
        <dbReference type="EMBL" id="SQJ13679.1"/>
    </source>
</evidence>
<feature type="domain" description="Core-binding (CB)" evidence="6">
    <location>
        <begin position="1"/>
        <end position="80"/>
    </location>
</feature>
<dbReference type="InterPro" id="IPR044068">
    <property type="entry name" value="CB"/>
</dbReference>
<dbReference type="PROSITE" id="PS51900">
    <property type="entry name" value="CB"/>
    <property type="match status" value="1"/>
</dbReference>
<evidence type="ECO:0000256" key="4">
    <source>
        <dbReference type="PROSITE-ProRule" id="PRU01248"/>
    </source>
</evidence>